<dbReference type="GO" id="GO:0090729">
    <property type="term" value="F:toxin activity"/>
    <property type="evidence" value="ECO:0007669"/>
    <property type="project" value="UniProtKB-KW"/>
</dbReference>
<dbReference type="EMBL" id="BIMR01000107">
    <property type="protein sequence ID" value="GCE76551.1"/>
    <property type="molecule type" value="Genomic_DNA"/>
</dbReference>
<dbReference type="Proteomes" id="UP000289954">
    <property type="component" value="Unassembled WGS sequence"/>
</dbReference>
<evidence type="ECO:0000256" key="5">
    <source>
        <dbReference type="ARBA" id="ARBA00022801"/>
    </source>
</evidence>
<dbReference type="InterPro" id="IPR002716">
    <property type="entry name" value="PIN_dom"/>
</dbReference>
<dbReference type="InterPro" id="IPR022907">
    <property type="entry name" value="VapC_family"/>
</dbReference>
<keyword evidence="11" id="KW-1185">Reference proteome</keyword>
<comment type="function">
    <text evidence="8">Toxic component of a toxin-antitoxin (TA) system. An RNase.</text>
</comment>
<evidence type="ECO:0000313" key="11">
    <source>
        <dbReference type="Proteomes" id="UP000289954"/>
    </source>
</evidence>
<dbReference type="AlphaFoldDB" id="A0A402DR21"/>
<accession>A0A402DR21</accession>
<keyword evidence="2 8" id="KW-1277">Toxin-antitoxin system</keyword>
<comment type="caution">
    <text evidence="10">The sequence shown here is derived from an EMBL/GenBank/DDBJ whole genome shotgun (WGS) entry which is preliminary data.</text>
</comment>
<keyword evidence="5 8" id="KW-0378">Hydrolase</keyword>
<evidence type="ECO:0000259" key="9">
    <source>
        <dbReference type="Pfam" id="PF01850"/>
    </source>
</evidence>
<keyword evidence="8" id="KW-0800">Toxin</keyword>
<dbReference type="Gene3D" id="3.40.50.1010">
    <property type="entry name" value="5'-nuclease"/>
    <property type="match status" value="1"/>
</dbReference>
<comment type="similarity">
    <text evidence="7 8">Belongs to the PINc/VapC protein family.</text>
</comment>
<dbReference type="PANTHER" id="PTHR33653:SF1">
    <property type="entry name" value="RIBONUCLEASE VAPC2"/>
    <property type="match status" value="1"/>
</dbReference>
<evidence type="ECO:0000256" key="3">
    <source>
        <dbReference type="ARBA" id="ARBA00022722"/>
    </source>
</evidence>
<evidence type="ECO:0000256" key="2">
    <source>
        <dbReference type="ARBA" id="ARBA00022649"/>
    </source>
</evidence>
<organism evidence="10 11">
    <name type="scientific">Cellulomonas biazotea</name>
    <dbReference type="NCBI Taxonomy" id="1709"/>
    <lineage>
        <taxon>Bacteria</taxon>
        <taxon>Bacillati</taxon>
        <taxon>Actinomycetota</taxon>
        <taxon>Actinomycetes</taxon>
        <taxon>Micrococcales</taxon>
        <taxon>Cellulomonadaceae</taxon>
        <taxon>Cellulomonas</taxon>
    </lineage>
</organism>
<protein>
    <recommendedName>
        <fullName evidence="8">Ribonuclease VapC</fullName>
        <shortName evidence="8">RNase VapC</shortName>
        <ecNumber evidence="8">3.1.-.-</ecNumber>
    </recommendedName>
    <alternativeName>
        <fullName evidence="8">Toxin VapC</fullName>
    </alternativeName>
</protein>
<dbReference type="GO" id="GO:0000287">
    <property type="term" value="F:magnesium ion binding"/>
    <property type="evidence" value="ECO:0007669"/>
    <property type="project" value="UniProtKB-UniRule"/>
</dbReference>
<evidence type="ECO:0000256" key="8">
    <source>
        <dbReference type="HAMAP-Rule" id="MF_00265"/>
    </source>
</evidence>
<comment type="cofactor">
    <cofactor evidence="1 8">
        <name>Mg(2+)</name>
        <dbReference type="ChEBI" id="CHEBI:18420"/>
    </cofactor>
</comment>
<feature type="binding site" evidence="8">
    <location>
        <position position="96"/>
    </location>
    <ligand>
        <name>Mg(2+)</name>
        <dbReference type="ChEBI" id="CHEBI:18420"/>
    </ligand>
</feature>
<evidence type="ECO:0000256" key="6">
    <source>
        <dbReference type="ARBA" id="ARBA00022842"/>
    </source>
</evidence>
<dbReference type="EC" id="3.1.-.-" evidence="8"/>
<evidence type="ECO:0000256" key="1">
    <source>
        <dbReference type="ARBA" id="ARBA00001946"/>
    </source>
</evidence>
<evidence type="ECO:0000256" key="7">
    <source>
        <dbReference type="ARBA" id="ARBA00038093"/>
    </source>
</evidence>
<dbReference type="InterPro" id="IPR050556">
    <property type="entry name" value="Type_II_TA_system_RNase"/>
</dbReference>
<name>A0A402DR21_9CELL</name>
<dbReference type="GO" id="GO:0016787">
    <property type="term" value="F:hydrolase activity"/>
    <property type="evidence" value="ECO:0007669"/>
    <property type="project" value="UniProtKB-KW"/>
</dbReference>
<reference evidence="10 11" key="1">
    <citation type="submission" date="2019-01" db="EMBL/GenBank/DDBJ databases">
        <title>Draft genome sequence of Cellulomonas takizawaensis strain TKZ-21.</title>
        <authorList>
            <person name="Yamamura H."/>
            <person name="Hayashi T."/>
            <person name="Hamada M."/>
            <person name="Serisawa Y."/>
            <person name="Matsuyama K."/>
            <person name="Nakagawa Y."/>
            <person name="Otoguro M."/>
            <person name="Yanagida F."/>
            <person name="Hayakawa M."/>
        </authorList>
    </citation>
    <scope>NUCLEOTIDE SEQUENCE [LARGE SCALE GENOMIC DNA]</scope>
    <source>
        <strain evidence="10 11">NBRC12680</strain>
    </source>
</reference>
<evidence type="ECO:0000313" key="10">
    <source>
        <dbReference type="EMBL" id="GCE76551.1"/>
    </source>
</evidence>
<sequence>MGAAVVILLDTNVLIDLHLYRLDPDELYGASMLSRAELEFGVNAAPSMRAAGERLARLHDLDALFDWIEFDLASTRSYGIVAHRARVSGARVRGKDALIAAQAHRHGAAVMTENVDDFEPFSHLVEIVRPSRL</sequence>
<gene>
    <name evidence="8" type="primary">vapC</name>
    <name evidence="10" type="ORF">CBZ_16070</name>
</gene>
<dbReference type="Pfam" id="PF01850">
    <property type="entry name" value="PIN"/>
    <property type="match status" value="1"/>
</dbReference>
<evidence type="ECO:0000256" key="4">
    <source>
        <dbReference type="ARBA" id="ARBA00022723"/>
    </source>
</evidence>
<keyword evidence="3 8" id="KW-0540">Nuclease</keyword>
<dbReference type="InterPro" id="IPR029060">
    <property type="entry name" value="PIN-like_dom_sf"/>
</dbReference>
<dbReference type="RefSeq" id="WP_246013174.1">
    <property type="nucleotide sequence ID" value="NZ_BIMR01000107.1"/>
</dbReference>
<proteinExistence type="inferred from homology"/>
<dbReference type="GO" id="GO:0004540">
    <property type="term" value="F:RNA nuclease activity"/>
    <property type="evidence" value="ECO:0007669"/>
    <property type="project" value="InterPro"/>
</dbReference>
<keyword evidence="4 8" id="KW-0479">Metal-binding</keyword>
<dbReference type="SUPFAM" id="SSF88723">
    <property type="entry name" value="PIN domain-like"/>
    <property type="match status" value="1"/>
</dbReference>
<feature type="binding site" evidence="8">
    <location>
        <position position="10"/>
    </location>
    <ligand>
        <name>Mg(2+)</name>
        <dbReference type="ChEBI" id="CHEBI:18420"/>
    </ligand>
</feature>
<dbReference type="HAMAP" id="MF_00265">
    <property type="entry name" value="VapC_Nob1"/>
    <property type="match status" value="1"/>
</dbReference>
<feature type="domain" description="PIN" evidence="9">
    <location>
        <begin position="7"/>
        <end position="116"/>
    </location>
</feature>
<dbReference type="PANTHER" id="PTHR33653">
    <property type="entry name" value="RIBONUCLEASE VAPC2"/>
    <property type="match status" value="1"/>
</dbReference>
<keyword evidence="6 8" id="KW-0460">Magnesium</keyword>